<dbReference type="PROSITE" id="PS50234">
    <property type="entry name" value="VWFA"/>
    <property type="match status" value="1"/>
</dbReference>
<keyword evidence="2" id="KW-0812">Transmembrane</keyword>
<evidence type="ECO:0000313" key="4">
    <source>
        <dbReference type="EMBL" id="RCG28504.1"/>
    </source>
</evidence>
<dbReference type="SMART" id="SM00327">
    <property type="entry name" value="VWA"/>
    <property type="match status" value="1"/>
</dbReference>
<keyword evidence="2" id="KW-0472">Membrane</keyword>
<dbReference type="InterPro" id="IPR036465">
    <property type="entry name" value="vWFA_dom_sf"/>
</dbReference>
<feature type="transmembrane region" description="Helical" evidence="2">
    <location>
        <begin position="43"/>
        <end position="61"/>
    </location>
</feature>
<dbReference type="RefSeq" id="WP_114020135.1">
    <property type="nucleotide sequence ID" value="NZ_QOIN01000025.1"/>
</dbReference>
<protein>
    <submittedName>
        <fullName evidence="4">VWA domain-containing protein</fullName>
    </submittedName>
</protein>
<name>A0A367FDU3_9ACTN</name>
<evidence type="ECO:0000313" key="5">
    <source>
        <dbReference type="Proteomes" id="UP000252914"/>
    </source>
</evidence>
<reference evidence="4 5" key="1">
    <citation type="submission" date="2018-06" db="EMBL/GenBank/DDBJ databases">
        <title>Streptomyces reniochalinae sp. nov. and Streptomyces diacarnus sp. nov. from marine sponges.</title>
        <authorList>
            <person name="Li L."/>
        </authorList>
    </citation>
    <scope>NUCLEOTIDE SEQUENCE [LARGE SCALE GENOMIC DNA]</scope>
    <source>
        <strain evidence="4 5">LHW51701</strain>
    </source>
</reference>
<sequence length="621" mass="64753">MPRHSLPDDSGAPGSRGPHAGQRSGRGGTRTRHGTRGRARRRTVSLAVGLVIALGAGTVVATRTGVLPFGGACDGSTVELRVAAAPAIAPALRAVADRAREENARSDGQCLDVHVGERTGAEMAAALRRGGGKATEDVDVWLPDSRIWTDRASSSSGRDTGLRPLGSVASSPLTLAAVPAAAEELGWPGKTYSWAQLAAAANGEGDLRVGTADPVRSATGLLALTRIQSATAGKDADVSRTAAAAAARQLAERTAPGDSQVLATLPHDTSRAELGNPRRNQALLLSEQAAYAHNRKRGGAPELRLFYPGSTKDGSTNDGSTVLDYPYTLLETGERDTATSRAATRFQTLLGGAAGRRELRRHGFRTPDGEAAGGVARIAGARAPQPYTATPGEPPATEDVRTALGMWAITVQSARFTLVVDASASMAAPVPGRPGQSRMDVTKASLLQGLTQFTPQDEVGLWEFSTRLAQGRDYRELVPPRRLGHEDGDGVTQRSRLTKAFAGMKPIPGGATGLYDTTLAAYEQARKQYAKGRFNALVVLTDGANEDPGSISRAELVAELEQLSEHKAPLPLIAIAVGPDADEKAAEELAKATGGSAHQVSDPAQIHQVILKAIVEAGSRG</sequence>
<evidence type="ECO:0000256" key="2">
    <source>
        <dbReference type="SAM" id="Phobius"/>
    </source>
</evidence>
<dbReference type="Pfam" id="PF00092">
    <property type="entry name" value="VWA"/>
    <property type="match status" value="1"/>
</dbReference>
<keyword evidence="2" id="KW-1133">Transmembrane helix</keyword>
<dbReference type="AlphaFoldDB" id="A0A367FDU3"/>
<feature type="domain" description="VWFA" evidence="3">
    <location>
        <begin position="415"/>
        <end position="614"/>
    </location>
</feature>
<organism evidence="4 5">
    <name type="scientific">Streptomyces diacarni</name>
    <dbReference type="NCBI Taxonomy" id="2800381"/>
    <lineage>
        <taxon>Bacteria</taxon>
        <taxon>Bacillati</taxon>
        <taxon>Actinomycetota</taxon>
        <taxon>Actinomycetes</taxon>
        <taxon>Kitasatosporales</taxon>
        <taxon>Streptomycetaceae</taxon>
        <taxon>Streptomyces</taxon>
    </lineage>
</organism>
<feature type="region of interest" description="Disordered" evidence="1">
    <location>
        <begin position="1"/>
        <end position="41"/>
    </location>
</feature>
<comment type="caution">
    <text evidence="4">The sequence shown here is derived from an EMBL/GenBank/DDBJ whole genome shotgun (WGS) entry which is preliminary data.</text>
</comment>
<dbReference type="SUPFAM" id="SSF53850">
    <property type="entry name" value="Periplasmic binding protein-like II"/>
    <property type="match status" value="1"/>
</dbReference>
<accession>A0A367FDU3</accession>
<keyword evidence="5" id="KW-1185">Reference proteome</keyword>
<evidence type="ECO:0000256" key="1">
    <source>
        <dbReference type="SAM" id="MobiDB-lite"/>
    </source>
</evidence>
<gene>
    <name evidence="4" type="ORF">DTL70_02390</name>
</gene>
<dbReference type="Pfam" id="PF13531">
    <property type="entry name" value="SBP_bac_11"/>
    <property type="match status" value="1"/>
</dbReference>
<dbReference type="EMBL" id="QOIN01000025">
    <property type="protein sequence ID" value="RCG28504.1"/>
    <property type="molecule type" value="Genomic_DNA"/>
</dbReference>
<dbReference type="Proteomes" id="UP000252914">
    <property type="component" value="Unassembled WGS sequence"/>
</dbReference>
<dbReference type="SUPFAM" id="SSF53300">
    <property type="entry name" value="vWA-like"/>
    <property type="match status" value="1"/>
</dbReference>
<feature type="compositionally biased region" description="Basic residues" evidence="1">
    <location>
        <begin position="29"/>
        <end position="41"/>
    </location>
</feature>
<dbReference type="InterPro" id="IPR002035">
    <property type="entry name" value="VWF_A"/>
</dbReference>
<dbReference type="Gene3D" id="3.40.50.410">
    <property type="entry name" value="von Willebrand factor, type A domain"/>
    <property type="match status" value="1"/>
</dbReference>
<proteinExistence type="predicted"/>
<evidence type="ECO:0000259" key="3">
    <source>
        <dbReference type="PROSITE" id="PS50234"/>
    </source>
</evidence>